<organism evidence="1 2">
    <name type="scientific">Allacma fusca</name>
    <dbReference type="NCBI Taxonomy" id="39272"/>
    <lineage>
        <taxon>Eukaryota</taxon>
        <taxon>Metazoa</taxon>
        <taxon>Ecdysozoa</taxon>
        <taxon>Arthropoda</taxon>
        <taxon>Hexapoda</taxon>
        <taxon>Collembola</taxon>
        <taxon>Symphypleona</taxon>
        <taxon>Sminthuridae</taxon>
        <taxon>Allacma</taxon>
    </lineage>
</organism>
<name>A0A8J2L6Q8_9HEXA</name>
<dbReference type="Proteomes" id="UP000708208">
    <property type="component" value="Unassembled WGS sequence"/>
</dbReference>
<gene>
    <name evidence="1" type="ORF">AFUS01_LOCUS39033</name>
</gene>
<comment type="caution">
    <text evidence="1">The sequence shown here is derived from an EMBL/GenBank/DDBJ whole genome shotgun (WGS) entry which is preliminary data.</text>
</comment>
<protein>
    <submittedName>
        <fullName evidence="1">Uncharacterized protein</fullName>
    </submittedName>
</protein>
<dbReference type="AlphaFoldDB" id="A0A8J2L6Q8"/>
<dbReference type="EMBL" id="CAJVCH010550355">
    <property type="protein sequence ID" value="CAG7829157.1"/>
    <property type="molecule type" value="Genomic_DNA"/>
</dbReference>
<proteinExistence type="predicted"/>
<evidence type="ECO:0000313" key="2">
    <source>
        <dbReference type="Proteomes" id="UP000708208"/>
    </source>
</evidence>
<keyword evidence="2" id="KW-1185">Reference proteome</keyword>
<feature type="non-terminal residue" evidence="1">
    <location>
        <position position="1"/>
    </location>
</feature>
<accession>A0A8J2L6Q8</accession>
<sequence>MELIHKQFSGSKPLTDWPSQEITVHSSSDDFTNAVKKANLIVQYISNPESVIETDDGTPAVKKRKN</sequence>
<reference evidence="1" key="1">
    <citation type="submission" date="2021-06" db="EMBL/GenBank/DDBJ databases">
        <authorList>
            <person name="Hodson N. C."/>
            <person name="Mongue J. A."/>
            <person name="Jaron S. K."/>
        </authorList>
    </citation>
    <scope>NUCLEOTIDE SEQUENCE</scope>
</reference>
<evidence type="ECO:0000313" key="1">
    <source>
        <dbReference type="EMBL" id="CAG7829157.1"/>
    </source>
</evidence>